<name>A0A0G0N7N1_9BACT</name>
<protein>
    <submittedName>
        <fullName evidence="1">Uncharacterized protein</fullName>
    </submittedName>
</protein>
<proteinExistence type="predicted"/>
<dbReference type="AlphaFoldDB" id="A0A0G0N7N1"/>
<dbReference type="STRING" id="1619013.UT41_C0003G0081"/>
<evidence type="ECO:0000313" key="1">
    <source>
        <dbReference type="EMBL" id="KKR12154.1"/>
    </source>
</evidence>
<reference evidence="1 2" key="1">
    <citation type="journal article" date="2015" name="Nature">
        <title>rRNA introns, odd ribosomes, and small enigmatic genomes across a large radiation of phyla.</title>
        <authorList>
            <person name="Brown C.T."/>
            <person name="Hug L.A."/>
            <person name="Thomas B.C."/>
            <person name="Sharon I."/>
            <person name="Castelle C.J."/>
            <person name="Singh A."/>
            <person name="Wilkins M.J."/>
            <person name="Williams K.H."/>
            <person name="Banfield J.F."/>
        </authorList>
    </citation>
    <scope>NUCLEOTIDE SEQUENCE [LARGE SCALE GENOMIC DNA]</scope>
</reference>
<gene>
    <name evidence="1" type="ORF">UT41_C0003G0081</name>
</gene>
<dbReference type="Proteomes" id="UP000034665">
    <property type="component" value="Unassembled WGS sequence"/>
</dbReference>
<comment type="caution">
    <text evidence="1">The sequence shown here is derived from an EMBL/GenBank/DDBJ whole genome shotgun (WGS) entry which is preliminary data.</text>
</comment>
<dbReference type="EMBL" id="LBWR01000003">
    <property type="protein sequence ID" value="KKR12154.1"/>
    <property type="molecule type" value="Genomic_DNA"/>
</dbReference>
<sequence length="84" mass="9786">MIKGNKVDYVKRYRDLVDKVERGEINIGDACYEIAGGMAMSVLREDIKLAEIMREAEELKESPIKIKGNNDQRWIKLKSMIQNW</sequence>
<evidence type="ECO:0000313" key="2">
    <source>
        <dbReference type="Proteomes" id="UP000034665"/>
    </source>
</evidence>
<accession>A0A0G0N7N1</accession>
<organism evidence="1 2">
    <name type="scientific">Candidatus Wolfebacteria bacterium GW2011_GWC2_39_22</name>
    <dbReference type="NCBI Taxonomy" id="1619013"/>
    <lineage>
        <taxon>Bacteria</taxon>
        <taxon>Candidatus Wolfeibacteriota</taxon>
    </lineage>
</organism>